<dbReference type="STRING" id="48256.CLHUN_25560"/>
<feature type="transmembrane region" description="Helical" evidence="2">
    <location>
        <begin position="291"/>
        <end position="316"/>
    </location>
</feature>
<feature type="transmembrane region" description="Helical" evidence="2">
    <location>
        <begin position="367"/>
        <end position="386"/>
    </location>
</feature>
<keyword evidence="4" id="KW-1185">Reference proteome</keyword>
<protein>
    <submittedName>
        <fullName evidence="3">Uncharacterized protein</fullName>
    </submittedName>
</protein>
<feature type="transmembrane region" description="Helical" evidence="2">
    <location>
        <begin position="137"/>
        <end position="155"/>
    </location>
</feature>
<dbReference type="Pfam" id="PF13687">
    <property type="entry name" value="DUF4153"/>
    <property type="match status" value="1"/>
</dbReference>
<organism evidence="3 4">
    <name type="scientific">Ruminiclostridium hungatei</name>
    <name type="common">Clostridium hungatei</name>
    <dbReference type="NCBI Taxonomy" id="48256"/>
    <lineage>
        <taxon>Bacteria</taxon>
        <taxon>Bacillati</taxon>
        <taxon>Bacillota</taxon>
        <taxon>Clostridia</taxon>
        <taxon>Eubacteriales</taxon>
        <taxon>Oscillospiraceae</taxon>
        <taxon>Ruminiclostridium</taxon>
    </lineage>
</organism>
<feature type="transmembrane region" description="Helical" evidence="2">
    <location>
        <begin position="432"/>
        <end position="450"/>
    </location>
</feature>
<comment type="caution">
    <text evidence="3">The sequence shown here is derived from an EMBL/GenBank/DDBJ whole genome shotgun (WGS) entry which is preliminary data.</text>
</comment>
<feature type="transmembrane region" description="Helical" evidence="2">
    <location>
        <begin position="406"/>
        <end position="423"/>
    </location>
</feature>
<keyword evidence="2" id="KW-1133">Transmembrane helix</keyword>
<dbReference type="OrthoDB" id="9767931at2"/>
<dbReference type="Proteomes" id="UP000191554">
    <property type="component" value="Unassembled WGS sequence"/>
</dbReference>
<evidence type="ECO:0000256" key="1">
    <source>
        <dbReference type="SAM" id="MobiDB-lite"/>
    </source>
</evidence>
<feature type="transmembrane region" description="Helical" evidence="2">
    <location>
        <begin position="247"/>
        <end position="271"/>
    </location>
</feature>
<evidence type="ECO:0000313" key="4">
    <source>
        <dbReference type="Proteomes" id="UP000191554"/>
    </source>
</evidence>
<feature type="compositionally biased region" description="Basic and acidic residues" evidence="1">
    <location>
        <begin position="1"/>
        <end position="21"/>
    </location>
</feature>
<reference evidence="3 4" key="1">
    <citation type="submission" date="2017-03" db="EMBL/GenBank/DDBJ databases">
        <title>Genome sequence of Clostridium hungatei DSM 14427.</title>
        <authorList>
            <person name="Poehlein A."/>
            <person name="Daniel R."/>
        </authorList>
    </citation>
    <scope>NUCLEOTIDE SEQUENCE [LARGE SCALE GENOMIC DNA]</scope>
    <source>
        <strain evidence="3 4">DSM 14427</strain>
    </source>
</reference>
<dbReference type="AlphaFoldDB" id="A0A1V4SK48"/>
<dbReference type="RefSeq" id="WP_080064999.1">
    <property type="nucleotide sequence ID" value="NZ_MZGX01000016.1"/>
</dbReference>
<name>A0A1V4SK48_RUMHU</name>
<gene>
    <name evidence="3" type="ORF">CLHUN_25560</name>
</gene>
<feature type="transmembrane region" description="Helical" evidence="2">
    <location>
        <begin position="204"/>
        <end position="227"/>
    </location>
</feature>
<accession>A0A1V4SK48</accession>
<dbReference type="InterPro" id="IPR025291">
    <property type="entry name" value="DUF4153"/>
</dbReference>
<keyword evidence="2" id="KW-0812">Transmembrane</keyword>
<sequence>MEDQKNPQHEDLTKQTPDNRENNPALTSVSPGVTYYSPYIPRDKTPEYQAFKARVISSKGVTITVLSILLAILFTETIFLGAAGISVPVFALAFYSSLFYYFKESGKPFNRPAIYLTFPVFLLAFSFFLHYNPSTQFITWLTLISLVCIQLVMLGNNPGEKLFSFDMLLKVLANVIGRPFTNLAMPFISLEYLRGKKSKTSKNAILIFIGLAVSLPVALILLGLFMSADAVFENAVNSLIDYMGVDFGNTFADIFVGFFGGILLSAALLGLKYEELKKKPAGTVGNCLDSLVVGTFLTIINILLIAFVGFQFAYLFGGTSNINLTNMTYAEYARRGFFELTAASGLIFSIALFVTVMTKKKDSRLPLWVKLCTVSLCLCNGVLLVSGMKRMLLYVDVYGLSVKRVLTLWFMCIIGLCLVWMMIKCFIPSVDVIKLIGITVVAGVCILSLTNTERIIARYNIDRYISSPDAITLDIYHLGGLSYTTTPEIARLKSLESKDGQYTRRDIVDILYKQKQAYNSRNLIYGFTLDSIQAQKIFSEK</sequence>
<feature type="transmembrane region" description="Helical" evidence="2">
    <location>
        <begin position="113"/>
        <end position="131"/>
    </location>
</feature>
<evidence type="ECO:0000256" key="2">
    <source>
        <dbReference type="SAM" id="Phobius"/>
    </source>
</evidence>
<proteinExistence type="predicted"/>
<feature type="transmembrane region" description="Helical" evidence="2">
    <location>
        <begin position="80"/>
        <end position="101"/>
    </location>
</feature>
<evidence type="ECO:0000313" key="3">
    <source>
        <dbReference type="EMBL" id="OPX43617.1"/>
    </source>
</evidence>
<keyword evidence="2" id="KW-0472">Membrane</keyword>
<feature type="region of interest" description="Disordered" evidence="1">
    <location>
        <begin position="1"/>
        <end position="30"/>
    </location>
</feature>
<feature type="transmembrane region" description="Helical" evidence="2">
    <location>
        <begin position="336"/>
        <end position="355"/>
    </location>
</feature>
<feature type="transmembrane region" description="Helical" evidence="2">
    <location>
        <begin position="56"/>
        <end position="74"/>
    </location>
</feature>
<dbReference type="EMBL" id="MZGX01000016">
    <property type="protein sequence ID" value="OPX43617.1"/>
    <property type="molecule type" value="Genomic_DNA"/>
</dbReference>